<proteinExistence type="predicted"/>
<dbReference type="Gene3D" id="3.40.50.12710">
    <property type="match status" value="1"/>
</dbReference>
<organism evidence="3 4">
    <name type="scientific">Spiribacter vilamensis</name>
    <dbReference type="NCBI Taxonomy" id="531306"/>
    <lineage>
        <taxon>Bacteria</taxon>
        <taxon>Pseudomonadati</taxon>
        <taxon>Pseudomonadota</taxon>
        <taxon>Gammaproteobacteria</taxon>
        <taxon>Chromatiales</taxon>
        <taxon>Ectothiorhodospiraceae</taxon>
        <taxon>Spiribacter</taxon>
    </lineage>
</organism>
<dbReference type="Proteomes" id="UP000292298">
    <property type="component" value="Unassembled WGS sequence"/>
</dbReference>
<keyword evidence="2 3" id="KW-0808">Transferase</keyword>
<dbReference type="PANTHER" id="PTHR12049:SF7">
    <property type="entry name" value="PROTEIN ARGININE METHYLTRANSFERASE NDUFAF7, MITOCHONDRIAL"/>
    <property type="match status" value="1"/>
</dbReference>
<dbReference type="InterPro" id="IPR003788">
    <property type="entry name" value="NDUFAF7"/>
</dbReference>
<keyword evidence="4" id="KW-1185">Reference proteome</keyword>
<dbReference type="EMBL" id="SHLI01000001">
    <property type="protein sequence ID" value="RZU99428.1"/>
    <property type="molecule type" value="Genomic_DNA"/>
</dbReference>
<sequence>MARRDGPEAPPEPDATAARYSAELRERIDAAIAMAGGRMDFAEYMAMALYSPGLGYYSAGQTRFGAGGDFTTAPLMSPLFSWTLAREVQRGLDAVGGDTVLEFGAGTGRMAADILEALAAADALPARYLIVEVSADLRAEQARTFDALDPDLRARVAWLDRLPATPIRGVVLANEVMDALPVRRFRRTETGVEALAVGHDESGALSWKPQVADDELSGAVTAIEAAIGDRLPAGYCSEWCPSLAPWIAELGELIEAGIALLIDYGYPRAEYYHPQRATGTLLCHYRHRAHDDPFFWPGLQDITASVDFTAAARAGMDAGLDLLGFATQGNFLAGAGLPEVLQTQAGDDPNRAAELAQSAKPLIFPDEMGERFKVLGLGRGTETTLPGFAFADHRARLSIHVD</sequence>
<dbReference type="AlphaFoldDB" id="A0A4Q8D225"/>
<reference evidence="3 4" key="1">
    <citation type="submission" date="2019-02" db="EMBL/GenBank/DDBJ databases">
        <title>Genomic Encyclopedia of Type Strains, Phase IV (KMG-IV): sequencing the most valuable type-strain genomes for metagenomic binning, comparative biology and taxonomic classification.</title>
        <authorList>
            <person name="Goeker M."/>
        </authorList>
    </citation>
    <scope>NUCLEOTIDE SEQUENCE [LARGE SCALE GENOMIC DNA]</scope>
    <source>
        <strain evidence="3 4">DSM 21056</strain>
    </source>
</reference>
<name>A0A4Q8D225_9GAMM</name>
<keyword evidence="1 3" id="KW-0489">Methyltransferase</keyword>
<dbReference type="SUPFAM" id="SSF53335">
    <property type="entry name" value="S-adenosyl-L-methionine-dependent methyltransferases"/>
    <property type="match status" value="1"/>
</dbReference>
<dbReference type="GO" id="GO:0035243">
    <property type="term" value="F:protein-arginine omega-N symmetric methyltransferase activity"/>
    <property type="evidence" value="ECO:0007669"/>
    <property type="project" value="TreeGrafter"/>
</dbReference>
<evidence type="ECO:0000313" key="3">
    <source>
        <dbReference type="EMBL" id="RZU99428.1"/>
    </source>
</evidence>
<dbReference type="PANTHER" id="PTHR12049">
    <property type="entry name" value="PROTEIN ARGININE METHYLTRANSFERASE NDUFAF7, MITOCHONDRIAL"/>
    <property type="match status" value="1"/>
</dbReference>
<accession>A0A4Q8D225</accession>
<evidence type="ECO:0000256" key="1">
    <source>
        <dbReference type="ARBA" id="ARBA00022603"/>
    </source>
</evidence>
<dbReference type="RefSeq" id="WP_130503660.1">
    <property type="nucleotide sequence ID" value="NZ_SHLI01000001.1"/>
</dbReference>
<dbReference type="InterPro" id="IPR038375">
    <property type="entry name" value="NDUFAF7_sf"/>
</dbReference>
<dbReference type="Pfam" id="PF02636">
    <property type="entry name" value="Methyltransf_28"/>
    <property type="match status" value="1"/>
</dbReference>
<dbReference type="GO" id="GO:0032259">
    <property type="term" value="P:methylation"/>
    <property type="evidence" value="ECO:0007669"/>
    <property type="project" value="UniProtKB-KW"/>
</dbReference>
<protein>
    <submittedName>
        <fullName evidence="3">SAM-dependent MidA family methyltransferase</fullName>
    </submittedName>
</protein>
<gene>
    <name evidence="3" type="ORF">EV698_1718</name>
</gene>
<dbReference type="InterPro" id="IPR029063">
    <property type="entry name" value="SAM-dependent_MTases_sf"/>
</dbReference>
<comment type="caution">
    <text evidence="3">The sequence shown here is derived from an EMBL/GenBank/DDBJ whole genome shotgun (WGS) entry which is preliminary data.</text>
</comment>
<evidence type="ECO:0000256" key="2">
    <source>
        <dbReference type="ARBA" id="ARBA00022679"/>
    </source>
</evidence>
<dbReference type="OrthoDB" id="9794208at2"/>
<evidence type="ECO:0000313" key="4">
    <source>
        <dbReference type="Proteomes" id="UP000292298"/>
    </source>
</evidence>